<gene>
    <name evidence="15" type="ORF">BST96_18795</name>
</gene>
<dbReference type="NCBIfam" id="TIGR01230">
    <property type="entry name" value="agmatinase"/>
    <property type="match status" value="1"/>
</dbReference>
<evidence type="ECO:0000256" key="12">
    <source>
        <dbReference type="ARBA" id="ARBA00082423"/>
    </source>
</evidence>
<dbReference type="AlphaFoldDB" id="A0A1X9NFK3"/>
<comment type="catalytic activity">
    <reaction evidence="8">
        <text>agmatine + H2O = urea + putrescine</text>
        <dbReference type="Rhea" id="RHEA:13929"/>
        <dbReference type="ChEBI" id="CHEBI:15377"/>
        <dbReference type="ChEBI" id="CHEBI:16199"/>
        <dbReference type="ChEBI" id="CHEBI:58145"/>
        <dbReference type="ChEBI" id="CHEBI:326268"/>
        <dbReference type="EC" id="3.5.3.11"/>
    </reaction>
</comment>
<keyword evidence="5" id="KW-0745">Spermidine biosynthesis</keyword>
<keyword evidence="6" id="KW-0620">Polyamine biosynthesis</keyword>
<dbReference type="InterPro" id="IPR005925">
    <property type="entry name" value="Agmatinase-rel"/>
</dbReference>
<dbReference type="GO" id="GO:0008783">
    <property type="term" value="F:agmatinase activity"/>
    <property type="evidence" value="ECO:0007669"/>
    <property type="project" value="UniProtKB-EC"/>
</dbReference>
<feature type="binding site" evidence="13">
    <location>
        <position position="152"/>
    </location>
    <ligand>
        <name>Mn(2+)</name>
        <dbReference type="ChEBI" id="CHEBI:29035"/>
        <label>1</label>
    </ligand>
</feature>
<evidence type="ECO:0000256" key="3">
    <source>
        <dbReference type="ARBA" id="ARBA00022801"/>
    </source>
</evidence>
<feature type="binding site" evidence="13">
    <location>
        <position position="148"/>
    </location>
    <ligand>
        <name>Mn(2+)</name>
        <dbReference type="ChEBI" id="CHEBI:29035"/>
        <label>1</label>
    </ligand>
</feature>
<dbReference type="EC" id="3.5.3.11" evidence="10"/>
<dbReference type="CDD" id="cd11592">
    <property type="entry name" value="Agmatinase_PAH"/>
    <property type="match status" value="1"/>
</dbReference>
<evidence type="ECO:0000256" key="4">
    <source>
        <dbReference type="ARBA" id="ARBA00023023"/>
    </source>
</evidence>
<dbReference type="PROSITE" id="PS51409">
    <property type="entry name" value="ARGINASE_2"/>
    <property type="match status" value="1"/>
</dbReference>
<evidence type="ECO:0000256" key="14">
    <source>
        <dbReference type="RuleBase" id="RU003684"/>
    </source>
</evidence>
<dbReference type="NCBIfam" id="NF002564">
    <property type="entry name" value="PRK02190.1"/>
    <property type="match status" value="1"/>
</dbReference>
<keyword evidence="7 13" id="KW-0464">Manganese</keyword>
<dbReference type="STRING" id="716816.BST96_18795"/>
<dbReference type="OrthoDB" id="9789727at2"/>
<dbReference type="PANTHER" id="PTHR11358">
    <property type="entry name" value="ARGINASE/AGMATINASE"/>
    <property type="match status" value="1"/>
</dbReference>
<keyword evidence="3 14" id="KW-0378">Hydrolase</keyword>
<evidence type="ECO:0000313" key="16">
    <source>
        <dbReference type="Proteomes" id="UP000193450"/>
    </source>
</evidence>
<evidence type="ECO:0000256" key="11">
    <source>
        <dbReference type="ARBA" id="ARBA00067513"/>
    </source>
</evidence>
<dbReference type="GO" id="GO:0008295">
    <property type="term" value="P:spermidine biosynthetic process"/>
    <property type="evidence" value="ECO:0007669"/>
    <property type="project" value="UniProtKB-KW"/>
</dbReference>
<proteinExistence type="inferred from homology"/>
<dbReference type="InterPro" id="IPR023696">
    <property type="entry name" value="Ureohydrolase_dom_sf"/>
</dbReference>
<evidence type="ECO:0000256" key="10">
    <source>
        <dbReference type="ARBA" id="ARBA00066392"/>
    </source>
</evidence>
<organism evidence="15 16">
    <name type="scientific">Oceanicoccus sagamiensis</name>
    <dbReference type="NCBI Taxonomy" id="716816"/>
    <lineage>
        <taxon>Bacteria</taxon>
        <taxon>Pseudomonadati</taxon>
        <taxon>Pseudomonadota</taxon>
        <taxon>Gammaproteobacteria</taxon>
        <taxon>Cellvibrionales</taxon>
        <taxon>Spongiibacteraceae</taxon>
        <taxon>Oceanicoccus</taxon>
    </lineage>
</organism>
<evidence type="ECO:0000256" key="2">
    <source>
        <dbReference type="ARBA" id="ARBA00022723"/>
    </source>
</evidence>
<feature type="binding site" evidence="13">
    <location>
        <position position="150"/>
    </location>
    <ligand>
        <name>Mn(2+)</name>
        <dbReference type="ChEBI" id="CHEBI:29035"/>
        <label>1</label>
    </ligand>
</feature>
<feature type="binding site" evidence="13">
    <location>
        <position position="230"/>
    </location>
    <ligand>
        <name>Mn(2+)</name>
        <dbReference type="ChEBI" id="CHEBI:29035"/>
        <label>1</label>
    </ligand>
</feature>
<evidence type="ECO:0000256" key="1">
    <source>
        <dbReference type="ARBA" id="ARBA00009227"/>
    </source>
</evidence>
<evidence type="ECO:0000256" key="8">
    <source>
        <dbReference type="ARBA" id="ARBA00050304"/>
    </source>
</evidence>
<dbReference type="Gene3D" id="3.40.800.10">
    <property type="entry name" value="Ureohydrolase domain"/>
    <property type="match status" value="1"/>
</dbReference>
<reference evidence="15 16" key="1">
    <citation type="submission" date="2016-11" db="EMBL/GenBank/DDBJ databases">
        <title>Trade-off between light-utilization and light-protection in marine flavobacteria.</title>
        <authorList>
            <person name="Kumagai Y."/>
        </authorList>
    </citation>
    <scope>NUCLEOTIDE SEQUENCE [LARGE SCALE GENOMIC DNA]</scope>
    <source>
        <strain evidence="15 16">NBRC 107125</strain>
    </source>
</reference>
<comment type="similarity">
    <text evidence="1">Belongs to the arginase family. Agmatinase subfamily.</text>
</comment>
<feature type="binding site" evidence="13">
    <location>
        <position position="232"/>
    </location>
    <ligand>
        <name>Mn(2+)</name>
        <dbReference type="ChEBI" id="CHEBI:29035"/>
        <label>2</label>
    </ligand>
</feature>
<dbReference type="Pfam" id="PF00491">
    <property type="entry name" value="Arginase"/>
    <property type="match status" value="1"/>
</dbReference>
<evidence type="ECO:0000256" key="5">
    <source>
        <dbReference type="ARBA" id="ARBA00023066"/>
    </source>
</evidence>
<dbReference type="PROSITE" id="PS01053">
    <property type="entry name" value="ARGINASE_1"/>
    <property type="match status" value="1"/>
</dbReference>
<dbReference type="FunFam" id="3.40.800.10:FF:000001">
    <property type="entry name" value="Agmatinase"/>
    <property type="match status" value="1"/>
</dbReference>
<dbReference type="EMBL" id="CP019343">
    <property type="protein sequence ID" value="ARN75961.1"/>
    <property type="molecule type" value="Genomic_DNA"/>
</dbReference>
<dbReference type="Proteomes" id="UP000193450">
    <property type="component" value="Chromosome"/>
</dbReference>
<dbReference type="KEGG" id="osg:BST96_18795"/>
<sequence>MSTQSGDDYPNTYGNIFSFMDFPLSKTLADDIDAVVMGIPYDLATTGRSGTRFGPNAIRQASAQLRWEQRRWPWHFTLADRLKVIDYGDIIYEDGNSQDLTAMVTEQAGAIFAANKTLLSFGGDHFVTLPLLRACSAHYGKLALIHFDAHTDDEAREDIVNHGSMFYHAPREGLIDSEKTIQVGIRTEYNYDTHPFTVLDGVQANNLSVEDIITAIKETVGEGPVYLSFDIDCLDPAYAPGTGTPVAGGISSSKALQIIRGLSDINIVAMDVVEVAPAYDRSEITALAGATLALEMLYLLGSKKT</sequence>
<evidence type="ECO:0000256" key="9">
    <source>
        <dbReference type="ARBA" id="ARBA00054406"/>
    </source>
</evidence>
<evidence type="ECO:0000256" key="13">
    <source>
        <dbReference type="PIRSR" id="PIRSR036979-1"/>
    </source>
</evidence>
<dbReference type="InterPro" id="IPR006035">
    <property type="entry name" value="Ureohydrolase"/>
</dbReference>
<dbReference type="InterPro" id="IPR020855">
    <property type="entry name" value="Ureohydrolase_Mn_BS"/>
</dbReference>
<dbReference type="RefSeq" id="WP_085760161.1">
    <property type="nucleotide sequence ID" value="NZ_CP019343.1"/>
</dbReference>
<evidence type="ECO:0000256" key="7">
    <source>
        <dbReference type="ARBA" id="ARBA00023211"/>
    </source>
</evidence>
<evidence type="ECO:0000256" key="6">
    <source>
        <dbReference type="ARBA" id="ARBA00023115"/>
    </source>
</evidence>
<keyword evidence="4" id="KW-0661">Putrescine biosynthesis</keyword>
<evidence type="ECO:0000313" key="15">
    <source>
        <dbReference type="EMBL" id="ARN75961.1"/>
    </source>
</evidence>
<keyword evidence="16" id="KW-1185">Reference proteome</keyword>
<dbReference type="PIRSF" id="PIRSF036979">
    <property type="entry name" value="Arginase"/>
    <property type="match status" value="1"/>
</dbReference>
<protein>
    <recommendedName>
        <fullName evidence="11">Agmatinase</fullName>
        <ecNumber evidence="10">3.5.3.11</ecNumber>
    </recommendedName>
    <alternativeName>
        <fullName evidence="12">Agmatine ureohydrolase</fullName>
    </alternativeName>
</protein>
<name>A0A1X9NFK3_9GAMM</name>
<accession>A0A1X9NFK3</accession>
<keyword evidence="2 13" id="KW-0479">Metal-binding</keyword>
<feature type="binding site" evidence="13">
    <location>
        <position position="125"/>
    </location>
    <ligand>
        <name>Mn(2+)</name>
        <dbReference type="ChEBI" id="CHEBI:29035"/>
        <label>1</label>
    </ligand>
</feature>
<dbReference type="PANTHER" id="PTHR11358:SF26">
    <property type="entry name" value="GUANIDINO ACID HYDROLASE, MITOCHONDRIAL"/>
    <property type="match status" value="1"/>
</dbReference>
<dbReference type="GO" id="GO:0046872">
    <property type="term" value="F:metal ion binding"/>
    <property type="evidence" value="ECO:0007669"/>
    <property type="project" value="UniProtKB-KW"/>
</dbReference>
<dbReference type="SUPFAM" id="SSF52768">
    <property type="entry name" value="Arginase/deacetylase"/>
    <property type="match status" value="1"/>
</dbReference>
<dbReference type="GO" id="GO:0033389">
    <property type="term" value="P:putrescine biosynthetic process from arginine, via agmatine"/>
    <property type="evidence" value="ECO:0007669"/>
    <property type="project" value="TreeGrafter"/>
</dbReference>
<comment type="function">
    <text evidence="9">Catalyzes the formation of putrescine from agmatine.</text>
</comment>
<comment type="cofactor">
    <cofactor evidence="13">
        <name>Mn(2+)</name>
        <dbReference type="ChEBI" id="CHEBI:29035"/>
    </cofactor>
    <text evidence="13">Binds 2 manganese ions per subunit.</text>
</comment>